<evidence type="ECO:0000313" key="1">
    <source>
        <dbReference type="EMBL" id="GAJ02053.1"/>
    </source>
</evidence>
<accession>X1T9P8</accession>
<organism evidence="1">
    <name type="scientific">marine sediment metagenome</name>
    <dbReference type="NCBI Taxonomy" id="412755"/>
    <lineage>
        <taxon>unclassified sequences</taxon>
        <taxon>metagenomes</taxon>
        <taxon>ecological metagenomes</taxon>
    </lineage>
</organism>
<name>X1T9P8_9ZZZZ</name>
<reference evidence="1" key="1">
    <citation type="journal article" date="2014" name="Front. Microbiol.">
        <title>High frequency of phylogenetically diverse reductive dehalogenase-homologous genes in deep subseafloor sedimentary metagenomes.</title>
        <authorList>
            <person name="Kawai M."/>
            <person name="Futagami T."/>
            <person name="Toyoda A."/>
            <person name="Takaki Y."/>
            <person name="Nishi S."/>
            <person name="Hori S."/>
            <person name="Arai W."/>
            <person name="Tsubouchi T."/>
            <person name="Morono Y."/>
            <person name="Uchiyama I."/>
            <person name="Ito T."/>
            <person name="Fujiyama A."/>
            <person name="Inagaki F."/>
            <person name="Takami H."/>
        </authorList>
    </citation>
    <scope>NUCLEOTIDE SEQUENCE</scope>
    <source>
        <strain evidence="1">Expedition CK06-06</strain>
    </source>
</reference>
<feature type="non-terminal residue" evidence="1">
    <location>
        <position position="214"/>
    </location>
</feature>
<dbReference type="EMBL" id="BARW01020103">
    <property type="protein sequence ID" value="GAJ02053.1"/>
    <property type="molecule type" value="Genomic_DNA"/>
</dbReference>
<proteinExistence type="predicted"/>
<comment type="caution">
    <text evidence="1">The sequence shown here is derived from an EMBL/GenBank/DDBJ whole genome shotgun (WGS) entry which is preliminary data.</text>
</comment>
<protein>
    <submittedName>
        <fullName evidence="1">Uncharacterized protein</fullName>
    </submittedName>
</protein>
<sequence>MRTEKKEVINVEIWYFSPDYNKVIDEEIKDTLESIKNKWGIKFNVKAADDRDSQERYYKDFFSPPRKAYLLRQRTGKSVEKDLKSRNGKGKPMLRGVIALSENDNIQYYIKPGRSGEDALKFLKDILKDPKGTIKECYEKVGEITDEEMAILEAFKAKQIINGSFKTYISVGYFFREKFECNLRFIDAICEEENGSVWILEIERELNFTAIGQA</sequence>
<gene>
    <name evidence="1" type="ORF">S12H4_34028</name>
</gene>
<dbReference type="AlphaFoldDB" id="X1T9P8"/>